<evidence type="ECO:0000256" key="1">
    <source>
        <dbReference type="PROSITE-ProRule" id="PRU00169"/>
    </source>
</evidence>
<accession>A0A4R6R8V8</accession>
<evidence type="ECO:0000259" key="2">
    <source>
        <dbReference type="PROSITE" id="PS50110"/>
    </source>
</evidence>
<dbReference type="OrthoDB" id="9784719at2"/>
<dbReference type="EMBL" id="SNXY01000010">
    <property type="protein sequence ID" value="TDP82399.1"/>
    <property type="molecule type" value="Genomic_DNA"/>
</dbReference>
<keyword evidence="4" id="KW-1185">Reference proteome</keyword>
<dbReference type="Gene3D" id="3.40.50.2300">
    <property type="match status" value="1"/>
</dbReference>
<dbReference type="SUPFAM" id="SSF52172">
    <property type="entry name" value="CheY-like"/>
    <property type="match status" value="1"/>
</dbReference>
<dbReference type="Pfam" id="PF00072">
    <property type="entry name" value="Response_reg"/>
    <property type="match status" value="1"/>
</dbReference>
<dbReference type="InterPro" id="IPR011006">
    <property type="entry name" value="CheY-like_superfamily"/>
</dbReference>
<reference evidence="3 4" key="1">
    <citation type="submission" date="2019-03" db="EMBL/GenBank/DDBJ databases">
        <title>Genomic Encyclopedia of Type Strains, Phase IV (KMG-IV): sequencing the most valuable type-strain genomes for metagenomic binning, comparative biology and taxonomic classification.</title>
        <authorList>
            <person name="Goeker M."/>
        </authorList>
    </citation>
    <scope>NUCLEOTIDE SEQUENCE [LARGE SCALE GENOMIC DNA]</scope>
    <source>
        <strain evidence="3 4">DSM 102969</strain>
    </source>
</reference>
<keyword evidence="1" id="KW-0597">Phosphoprotein</keyword>
<gene>
    <name evidence="3" type="ORF">EDD54_3666</name>
</gene>
<comment type="caution">
    <text evidence="3">The sequence shown here is derived from an EMBL/GenBank/DDBJ whole genome shotgun (WGS) entry which is preliminary data.</text>
</comment>
<dbReference type="RefSeq" id="WP_126539417.1">
    <property type="nucleotide sequence ID" value="NZ_BSPM01000007.1"/>
</dbReference>
<dbReference type="InterPro" id="IPR001789">
    <property type="entry name" value="Sig_transdc_resp-reg_receiver"/>
</dbReference>
<sequence>MTLRNILIVEDDPIFAMDLADMAWEAGCTPIGPAHCLQGALELASRHPIDLAVIDVNLSDGRTGLAVARLVQEQYGVRTIVLSGELPDPSALKAHEHVFVRKPVPPHVIREILAARPVDPDHAAAA</sequence>
<name>A0A4R6R8V8_9HYPH</name>
<dbReference type="SMART" id="SM00448">
    <property type="entry name" value="REC"/>
    <property type="match status" value="1"/>
</dbReference>
<feature type="domain" description="Response regulatory" evidence="2">
    <location>
        <begin position="5"/>
        <end position="117"/>
    </location>
</feature>
<dbReference type="Proteomes" id="UP000294547">
    <property type="component" value="Unassembled WGS sequence"/>
</dbReference>
<organism evidence="3 4">
    <name type="scientific">Oharaeibacter diazotrophicus</name>
    <dbReference type="NCBI Taxonomy" id="1920512"/>
    <lineage>
        <taxon>Bacteria</taxon>
        <taxon>Pseudomonadati</taxon>
        <taxon>Pseudomonadota</taxon>
        <taxon>Alphaproteobacteria</taxon>
        <taxon>Hyphomicrobiales</taxon>
        <taxon>Pleomorphomonadaceae</taxon>
        <taxon>Oharaeibacter</taxon>
    </lineage>
</organism>
<proteinExistence type="predicted"/>
<dbReference type="AlphaFoldDB" id="A0A4R6R8V8"/>
<protein>
    <submittedName>
        <fullName evidence="3">Response regulator receiver domain-containing protein</fullName>
    </submittedName>
</protein>
<evidence type="ECO:0000313" key="3">
    <source>
        <dbReference type="EMBL" id="TDP82399.1"/>
    </source>
</evidence>
<dbReference type="PROSITE" id="PS50110">
    <property type="entry name" value="RESPONSE_REGULATORY"/>
    <property type="match status" value="1"/>
</dbReference>
<dbReference type="GO" id="GO:0000160">
    <property type="term" value="P:phosphorelay signal transduction system"/>
    <property type="evidence" value="ECO:0007669"/>
    <property type="project" value="InterPro"/>
</dbReference>
<evidence type="ECO:0000313" key="4">
    <source>
        <dbReference type="Proteomes" id="UP000294547"/>
    </source>
</evidence>
<feature type="modified residue" description="4-aspartylphosphate" evidence="1">
    <location>
        <position position="55"/>
    </location>
</feature>